<dbReference type="Gene3D" id="3.30.1220.10">
    <property type="entry name" value="CobW-like, C-terminal domain"/>
    <property type="match status" value="1"/>
</dbReference>
<dbReference type="InterPro" id="IPR051316">
    <property type="entry name" value="Zinc-reg_GTPase_activator"/>
</dbReference>
<dbReference type="Gene3D" id="3.40.50.300">
    <property type="entry name" value="P-loop containing nucleotide triphosphate hydrolases"/>
    <property type="match status" value="1"/>
</dbReference>
<accession>A0A069RPV2</accession>
<dbReference type="SUPFAM" id="SSF52540">
    <property type="entry name" value="P-loop containing nucleoside triphosphate hydrolases"/>
    <property type="match status" value="1"/>
</dbReference>
<keyword evidence="2" id="KW-0378">Hydrolase</keyword>
<dbReference type="SUPFAM" id="SSF90002">
    <property type="entry name" value="Hypothetical protein YjiA, C-terminal domain"/>
    <property type="match status" value="1"/>
</dbReference>
<keyword evidence="3" id="KW-0143">Chaperone</keyword>
<dbReference type="AlphaFoldDB" id="A0A069RPV2"/>
<evidence type="ECO:0000259" key="7">
    <source>
        <dbReference type="Pfam" id="PF07683"/>
    </source>
</evidence>
<reference evidence="8 9" key="1">
    <citation type="submission" date="2014-03" db="EMBL/GenBank/DDBJ databases">
        <title>Genome sequence of Clostridium litorale W6, DSM 5388.</title>
        <authorList>
            <person name="Poehlein A."/>
            <person name="Jagirdar A."/>
            <person name="Khonsari B."/>
            <person name="Chibani C.M."/>
            <person name="Gutierrez Gutierrez D.A."/>
            <person name="Davydova E."/>
            <person name="Alghaithi H.S."/>
            <person name="Nair K.P."/>
            <person name="Dhamotharan K."/>
            <person name="Chandran L."/>
            <person name="G W."/>
            <person name="Daniel R."/>
        </authorList>
    </citation>
    <scope>NUCLEOTIDE SEQUENCE [LARGE SCALE GENOMIC DNA]</scope>
    <source>
        <strain evidence="8 9">W6</strain>
    </source>
</reference>
<evidence type="ECO:0000259" key="6">
    <source>
        <dbReference type="Pfam" id="PF02492"/>
    </source>
</evidence>
<organism evidence="8 9">
    <name type="scientific">Peptoclostridium litorale DSM 5388</name>
    <dbReference type="NCBI Taxonomy" id="1121324"/>
    <lineage>
        <taxon>Bacteria</taxon>
        <taxon>Bacillati</taxon>
        <taxon>Bacillota</taxon>
        <taxon>Clostridia</taxon>
        <taxon>Peptostreptococcales</taxon>
        <taxon>Peptoclostridiaceae</taxon>
        <taxon>Peptoclostridium</taxon>
    </lineage>
</organism>
<keyword evidence="1" id="KW-0547">Nucleotide-binding</keyword>
<evidence type="ECO:0000313" key="8">
    <source>
        <dbReference type="EMBL" id="KDR96202.1"/>
    </source>
</evidence>
<dbReference type="InterPro" id="IPR011629">
    <property type="entry name" value="CobW-like_C"/>
</dbReference>
<comment type="similarity">
    <text evidence="4">Belongs to the SIMIBI class G3E GTPase family. ZNG1 subfamily.</text>
</comment>
<evidence type="ECO:0000256" key="3">
    <source>
        <dbReference type="ARBA" id="ARBA00023186"/>
    </source>
</evidence>
<evidence type="ECO:0000313" key="9">
    <source>
        <dbReference type="Proteomes" id="UP000027946"/>
    </source>
</evidence>
<proteinExistence type="inferred from homology"/>
<feature type="domain" description="CobW/HypB/UreG nucleotide-binding" evidence="6">
    <location>
        <begin position="4"/>
        <end position="178"/>
    </location>
</feature>
<evidence type="ECO:0000256" key="1">
    <source>
        <dbReference type="ARBA" id="ARBA00022741"/>
    </source>
</evidence>
<comment type="caution">
    <text evidence="8">The sequence shown here is derived from an EMBL/GenBank/DDBJ whole genome shotgun (WGS) entry which is preliminary data.</text>
</comment>
<comment type="catalytic activity">
    <reaction evidence="5">
        <text>GTP + H2O = GDP + phosphate + H(+)</text>
        <dbReference type="Rhea" id="RHEA:19669"/>
        <dbReference type="ChEBI" id="CHEBI:15377"/>
        <dbReference type="ChEBI" id="CHEBI:15378"/>
        <dbReference type="ChEBI" id="CHEBI:37565"/>
        <dbReference type="ChEBI" id="CHEBI:43474"/>
        <dbReference type="ChEBI" id="CHEBI:58189"/>
    </reaction>
    <physiologicalReaction direction="left-to-right" evidence="5">
        <dbReference type="Rhea" id="RHEA:19670"/>
    </physiologicalReaction>
</comment>
<dbReference type="STRING" id="1121324.CLIT_4c00390"/>
<evidence type="ECO:0000256" key="5">
    <source>
        <dbReference type="ARBA" id="ARBA00049117"/>
    </source>
</evidence>
<keyword evidence="9" id="KW-1185">Reference proteome</keyword>
<dbReference type="PANTHER" id="PTHR13748:SF62">
    <property type="entry name" value="COBW DOMAIN-CONTAINING PROTEIN"/>
    <property type="match status" value="1"/>
</dbReference>
<dbReference type="InterPro" id="IPR036627">
    <property type="entry name" value="CobW-likC_sf"/>
</dbReference>
<feature type="domain" description="CobW C-terminal" evidence="7">
    <location>
        <begin position="272"/>
        <end position="353"/>
    </location>
</feature>
<dbReference type="Pfam" id="PF02492">
    <property type="entry name" value="cobW"/>
    <property type="match status" value="1"/>
</dbReference>
<dbReference type="eggNOG" id="COG0523">
    <property type="taxonomic scope" value="Bacteria"/>
</dbReference>
<dbReference type="GO" id="GO:0016787">
    <property type="term" value="F:hydrolase activity"/>
    <property type="evidence" value="ECO:0007669"/>
    <property type="project" value="UniProtKB-KW"/>
</dbReference>
<dbReference type="InterPro" id="IPR027417">
    <property type="entry name" value="P-loop_NTPase"/>
</dbReference>
<sequence length="357" mass="39410">MIKVNIISGFLGAGKTTFIKRLLSACEGQKTVLLENEFGEIGIDAEIIQREGFDVIELSSGCICCSMKMDFEKSIVEIAEKFKPDRIVIEPTGVGMLSWITPILQKESIKSSCELQSCTTIVDAVDYLENVDAFGEFFRDQISTADTVVLSKVQETDRETVRNVAKAVKILSPNATVVDEQWDDIKDIEFFGMIEGSFGKEYGKLFKMDFEMNEKESCSCGCGRYEDHSCSHEGYDRSRGHDHSHEGNCDCGCSCEGHDHEHRDSAQGLMSVSVVPRMGMSADELEKRLKALSRGGYGSVIRAKGFVSGYDSAVEFSYVNGRYSIYGDAKPGAHGLCVIGKELDEQGIVDMFKGSIE</sequence>
<dbReference type="Pfam" id="PF07683">
    <property type="entry name" value="CobW_C"/>
    <property type="match status" value="1"/>
</dbReference>
<evidence type="ECO:0000256" key="2">
    <source>
        <dbReference type="ARBA" id="ARBA00022801"/>
    </source>
</evidence>
<dbReference type="OrthoDB" id="9808822at2"/>
<dbReference type="InterPro" id="IPR003495">
    <property type="entry name" value="CobW/HypB/UreG_nucleotide-bd"/>
</dbReference>
<dbReference type="CDD" id="cd03112">
    <property type="entry name" value="CobW-like"/>
    <property type="match status" value="1"/>
</dbReference>
<gene>
    <name evidence="8" type="ORF">CLIT_4c00390</name>
</gene>
<dbReference type="GO" id="GO:0005737">
    <property type="term" value="C:cytoplasm"/>
    <property type="evidence" value="ECO:0007669"/>
    <property type="project" value="TreeGrafter"/>
</dbReference>
<name>A0A069RPV2_PEPLI</name>
<dbReference type="PANTHER" id="PTHR13748">
    <property type="entry name" value="COBW-RELATED"/>
    <property type="match status" value="1"/>
</dbReference>
<protein>
    <submittedName>
        <fullName evidence="8">CobW/P47K family protein</fullName>
    </submittedName>
</protein>
<dbReference type="RefSeq" id="WP_038261866.1">
    <property type="nucleotide sequence ID" value="NZ_FSRH01000009.1"/>
</dbReference>
<dbReference type="EMBL" id="JJMM01000004">
    <property type="protein sequence ID" value="KDR96202.1"/>
    <property type="molecule type" value="Genomic_DNA"/>
</dbReference>
<dbReference type="GO" id="GO:0000166">
    <property type="term" value="F:nucleotide binding"/>
    <property type="evidence" value="ECO:0007669"/>
    <property type="project" value="UniProtKB-KW"/>
</dbReference>
<dbReference type="Proteomes" id="UP000027946">
    <property type="component" value="Unassembled WGS sequence"/>
</dbReference>
<evidence type="ECO:0000256" key="4">
    <source>
        <dbReference type="ARBA" id="ARBA00034320"/>
    </source>
</evidence>